<dbReference type="EMBL" id="KN846971">
    <property type="protein sequence ID" value="KIW81655.1"/>
    <property type="molecule type" value="Genomic_DNA"/>
</dbReference>
<dbReference type="STRING" id="1442368.A0A0D2GSV9"/>
<dbReference type="Proteomes" id="UP000053029">
    <property type="component" value="Unassembled WGS sequence"/>
</dbReference>
<reference evidence="1 2" key="1">
    <citation type="submission" date="2015-01" db="EMBL/GenBank/DDBJ databases">
        <title>The Genome Sequence of Fonsecaea pedrosoi CBS 271.37.</title>
        <authorList>
            <consortium name="The Broad Institute Genomics Platform"/>
            <person name="Cuomo C."/>
            <person name="de Hoog S."/>
            <person name="Gorbushina A."/>
            <person name="Stielow B."/>
            <person name="Teixiera M."/>
            <person name="Abouelleil A."/>
            <person name="Chapman S.B."/>
            <person name="Priest M."/>
            <person name="Young S.K."/>
            <person name="Wortman J."/>
            <person name="Nusbaum C."/>
            <person name="Birren B."/>
        </authorList>
    </citation>
    <scope>NUCLEOTIDE SEQUENCE [LARGE SCALE GENOMIC DNA]</scope>
    <source>
        <strain evidence="1 2">CBS 271.37</strain>
    </source>
</reference>
<dbReference type="GeneID" id="25304171"/>
<organism evidence="1 2">
    <name type="scientific">Fonsecaea pedrosoi CBS 271.37</name>
    <dbReference type="NCBI Taxonomy" id="1442368"/>
    <lineage>
        <taxon>Eukaryota</taxon>
        <taxon>Fungi</taxon>
        <taxon>Dikarya</taxon>
        <taxon>Ascomycota</taxon>
        <taxon>Pezizomycotina</taxon>
        <taxon>Eurotiomycetes</taxon>
        <taxon>Chaetothyriomycetidae</taxon>
        <taxon>Chaetothyriales</taxon>
        <taxon>Herpotrichiellaceae</taxon>
        <taxon>Fonsecaea</taxon>
    </lineage>
</organism>
<dbReference type="HOGENOM" id="CLU_627141_0_0_1"/>
<name>A0A0D2GSV9_9EURO</name>
<evidence type="ECO:0000313" key="2">
    <source>
        <dbReference type="Proteomes" id="UP000053029"/>
    </source>
</evidence>
<dbReference type="AlphaFoldDB" id="A0A0D2GSV9"/>
<dbReference type="VEuPathDB" id="FungiDB:Z517_04681"/>
<gene>
    <name evidence="1" type="ORF">Z517_04681</name>
</gene>
<proteinExistence type="predicted"/>
<dbReference type="OrthoDB" id="3940621at2759"/>
<accession>A0A0D2GSV9</accession>
<evidence type="ECO:0000313" key="1">
    <source>
        <dbReference type="EMBL" id="KIW81655.1"/>
    </source>
</evidence>
<sequence length="491" mass="56119">MASGSESTLPPPFARSWESIMPWEIRTQIFSECIKNRSVSLLYANKQHYTAFRPLLYENFVLSFVIDPSATDSLVDILGQNGRVVCAASPHPDYVSIVEYMPTDLFQRIEIFIDAPDPDDPGQLVRAWKQTTGLLAALLPRWKTAEAPMTMTNIQVPRGRRSKTALLPPMIVQFRGKEGQDKKWTSFQPSLERRVWNHSVPSFGYWDPEMETTPIKHGGIHSDLGIIMTAFLRVRGVASLSFDFPGEVDAPPKDVASLMREVDRLTAEGKPFGLYGQQDDDDYMIGIAEDNFHLWLDYLLDDMQGPSAALVRGDRAETWCSEYDFLMKERLYNCSLGNILKHHLEKQYTDRCVARILLTTAIHVSCSRGLGQYRGEEQSQRMAATKQRHWSFWTRHFPRGIACKSDNELWPMDVSTRTRRSWLAGGTNITCTHWSQPVLGRPPVYLCPVCGDQDAQEYDEYNIADVYEEEQDLLVEYLEASPLMPPRFEEM</sequence>
<dbReference type="RefSeq" id="XP_013285463.1">
    <property type="nucleotide sequence ID" value="XM_013430009.1"/>
</dbReference>
<protein>
    <submittedName>
        <fullName evidence="1">Uncharacterized protein</fullName>
    </submittedName>
</protein>
<keyword evidence="2" id="KW-1185">Reference proteome</keyword>